<evidence type="ECO:0000313" key="3">
    <source>
        <dbReference type="Proteomes" id="UP000249590"/>
    </source>
</evidence>
<proteinExistence type="predicted"/>
<dbReference type="Pfam" id="PF09931">
    <property type="entry name" value="Phage_phiJL001_Gp84_N"/>
    <property type="match status" value="1"/>
</dbReference>
<dbReference type="EMBL" id="QHHQ01000006">
    <property type="protein sequence ID" value="RAH98782.1"/>
    <property type="molecule type" value="Genomic_DNA"/>
</dbReference>
<dbReference type="InterPro" id="IPR011928">
    <property type="entry name" value="Phage_phiJL001_Gp84"/>
</dbReference>
<protein>
    <submittedName>
        <fullName evidence="2">Beta tubulin</fullName>
    </submittedName>
</protein>
<accession>A0A8B2NHG2</accession>
<dbReference type="Proteomes" id="UP000249590">
    <property type="component" value="Unassembled WGS sequence"/>
</dbReference>
<evidence type="ECO:0000313" key="2">
    <source>
        <dbReference type="EMBL" id="RAH98782.1"/>
    </source>
</evidence>
<dbReference type="InterPro" id="IPR018964">
    <property type="entry name" value="Phage_phiJL001_Gp84_C"/>
</dbReference>
<dbReference type="AlphaFoldDB" id="A0A8B2NHG2"/>
<organism evidence="2 3">
    <name type="scientific">Acuticoccus sediminis</name>
    <dbReference type="NCBI Taxonomy" id="2184697"/>
    <lineage>
        <taxon>Bacteria</taxon>
        <taxon>Pseudomonadati</taxon>
        <taxon>Pseudomonadota</taxon>
        <taxon>Alphaproteobacteria</taxon>
        <taxon>Hyphomicrobiales</taxon>
        <taxon>Amorphaceae</taxon>
        <taxon>Acuticoccus</taxon>
    </lineage>
</organism>
<dbReference type="RefSeq" id="WP_111350128.1">
    <property type="nucleotide sequence ID" value="NZ_QHHQ01000006.1"/>
</dbReference>
<keyword evidence="3" id="KW-1185">Reference proteome</keyword>
<sequence length="283" mass="29359">MREIPSALQAHLDSGVVTVCRCWRLARTDGVVIGFTDHDQAVVFDGVTHSAMSGLESSGDVTRTGLGVGGLEVAGALSSAGLDAAELVGGKYDFAKLTLWLVNWADVSQRVVMREGTLGEVTRADGAFRAEVRGPAQSLETVRGRVYTLTCDADLGDGRCRVDLAALAWSATVVAVDGTRLTVSGIGDLADGALANGVAEMASGADLGSRAAIVRHSGAGEVSVVDLRSAFLSVVAGDTVLVTPGCDKRFATCRDIFANVVNYQGFPHLPGNDRAFAYARASA</sequence>
<dbReference type="NCBIfam" id="TIGR02218">
    <property type="entry name" value="phg_TIGR02218"/>
    <property type="match status" value="1"/>
</dbReference>
<name>A0A8B2NHG2_9HYPH</name>
<gene>
    <name evidence="2" type="ORF">DLJ53_24400</name>
</gene>
<dbReference type="OrthoDB" id="1633386at2"/>
<comment type="caution">
    <text evidence="2">The sequence shown here is derived from an EMBL/GenBank/DDBJ whole genome shotgun (WGS) entry which is preliminary data.</text>
</comment>
<reference evidence="2 3" key="1">
    <citation type="submission" date="2018-05" db="EMBL/GenBank/DDBJ databases">
        <title>Acuticoccus sediminis sp. nov., isolated from deep-sea sediment of Indian Ocean.</title>
        <authorList>
            <person name="Liu X."/>
            <person name="Lai Q."/>
            <person name="Du Y."/>
            <person name="Sun F."/>
            <person name="Zhang X."/>
            <person name="Wang S."/>
            <person name="Shao Z."/>
        </authorList>
    </citation>
    <scope>NUCLEOTIDE SEQUENCE [LARGE SCALE GENOMIC DNA]</scope>
    <source>
        <strain evidence="2 3">PTG4-2</strain>
    </source>
</reference>
<evidence type="ECO:0000259" key="1">
    <source>
        <dbReference type="Pfam" id="PF09356"/>
    </source>
</evidence>
<feature type="domain" description="Bacteriophage phiJL001 Gp84 C-terminal" evidence="1">
    <location>
        <begin position="194"/>
        <end position="273"/>
    </location>
</feature>
<dbReference type="Pfam" id="PF09356">
    <property type="entry name" value="Phage_BR0599"/>
    <property type="match status" value="1"/>
</dbReference>